<name>A0A0E9SCZ7_ANGAN</name>
<proteinExistence type="predicted"/>
<reference evidence="1" key="1">
    <citation type="submission" date="2014-11" db="EMBL/GenBank/DDBJ databases">
        <authorList>
            <person name="Amaro Gonzalez C."/>
        </authorList>
    </citation>
    <scope>NUCLEOTIDE SEQUENCE</scope>
</reference>
<reference evidence="1" key="2">
    <citation type="journal article" date="2015" name="Fish Shellfish Immunol.">
        <title>Early steps in the European eel (Anguilla anguilla)-Vibrio vulnificus interaction in the gills: Role of the RtxA13 toxin.</title>
        <authorList>
            <person name="Callol A."/>
            <person name="Pajuelo D."/>
            <person name="Ebbesson L."/>
            <person name="Teles M."/>
            <person name="MacKenzie S."/>
            <person name="Amaro C."/>
        </authorList>
    </citation>
    <scope>NUCLEOTIDE SEQUENCE</scope>
</reference>
<dbReference type="AlphaFoldDB" id="A0A0E9SCZ7"/>
<evidence type="ECO:0000313" key="1">
    <source>
        <dbReference type="EMBL" id="JAH39122.1"/>
    </source>
</evidence>
<dbReference type="EMBL" id="GBXM01069455">
    <property type="protein sequence ID" value="JAH39122.1"/>
    <property type="molecule type" value="Transcribed_RNA"/>
</dbReference>
<protein>
    <submittedName>
        <fullName evidence="1">Uncharacterized protein</fullName>
    </submittedName>
</protein>
<organism evidence="1">
    <name type="scientific">Anguilla anguilla</name>
    <name type="common">European freshwater eel</name>
    <name type="synonym">Muraena anguilla</name>
    <dbReference type="NCBI Taxonomy" id="7936"/>
    <lineage>
        <taxon>Eukaryota</taxon>
        <taxon>Metazoa</taxon>
        <taxon>Chordata</taxon>
        <taxon>Craniata</taxon>
        <taxon>Vertebrata</taxon>
        <taxon>Euteleostomi</taxon>
        <taxon>Actinopterygii</taxon>
        <taxon>Neopterygii</taxon>
        <taxon>Teleostei</taxon>
        <taxon>Anguilliformes</taxon>
        <taxon>Anguillidae</taxon>
        <taxon>Anguilla</taxon>
    </lineage>
</organism>
<sequence>MGAGASGWEGLRTSLRFSLAAVRLQKRQLGLLAYSWRGFSSIPHAPRRPVDERSFSNWSLSFLVFRAQN</sequence>
<accession>A0A0E9SCZ7</accession>